<evidence type="ECO:0000313" key="3">
    <source>
        <dbReference type="EMBL" id="MBO0939086.1"/>
    </source>
</evidence>
<gene>
    <name evidence="3" type="ORF">J2I47_21205</name>
</gene>
<sequence length="169" mass="19610">MKHLLIVCMYVLLATKLFAQNNRTDEAAIKQVIKQQEAAWNRHDWEAFSGYFTDDGTLINFVGQFWKGRNDIVEHFKLLGDCCLSPTSLKFEFKSAKFLTPNIAVVYIEETLIADRDYDVPFRHYKKGETDYKMVTDVFVKTNNEWRVTAAQLTLINQIVSPHNSSDKH</sequence>
<comment type="caution">
    <text evidence="3">The sequence shown here is derived from an EMBL/GenBank/DDBJ whole genome shotgun (WGS) entry which is preliminary data.</text>
</comment>
<evidence type="ECO:0000313" key="4">
    <source>
        <dbReference type="Proteomes" id="UP000664034"/>
    </source>
</evidence>
<accession>A0A939K771</accession>
<dbReference type="InterPro" id="IPR032710">
    <property type="entry name" value="NTF2-like_dom_sf"/>
</dbReference>
<feature type="signal peptide" evidence="1">
    <location>
        <begin position="1"/>
        <end position="19"/>
    </location>
</feature>
<proteinExistence type="predicted"/>
<dbReference type="AlphaFoldDB" id="A0A939K771"/>
<evidence type="ECO:0000256" key="1">
    <source>
        <dbReference type="SAM" id="SignalP"/>
    </source>
</evidence>
<protein>
    <submittedName>
        <fullName evidence="3">SgcJ/EcaC family oxidoreductase</fullName>
    </submittedName>
</protein>
<dbReference type="InterPro" id="IPR011944">
    <property type="entry name" value="Steroid_delta5-4_isomerase"/>
</dbReference>
<name>A0A939K771_9BACT</name>
<dbReference type="SUPFAM" id="SSF54427">
    <property type="entry name" value="NTF2-like"/>
    <property type="match status" value="1"/>
</dbReference>
<dbReference type="Gene3D" id="3.10.450.50">
    <property type="match status" value="1"/>
</dbReference>
<evidence type="ECO:0000259" key="2">
    <source>
        <dbReference type="Pfam" id="PF14534"/>
    </source>
</evidence>
<dbReference type="Pfam" id="PF14534">
    <property type="entry name" value="DUF4440"/>
    <property type="match status" value="1"/>
</dbReference>
<organism evidence="3 4">
    <name type="scientific">Fibrella rubiginis</name>
    <dbReference type="NCBI Taxonomy" id="2817060"/>
    <lineage>
        <taxon>Bacteria</taxon>
        <taxon>Pseudomonadati</taxon>
        <taxon>Bacteroidota</taxon>
        <taxon>Cytophagia</taxon>
        <taxon>Cytophagales</taxon>
        <taxon>Spirosomataceae</taxon>
        <taxon>Fibrella</taxon>
    </lineage>
</organism>
<feature type="domain" description="DUF4440" evidence="2">
    <location>
        <begin position="29"/>
        <end position="148"/>
    </location>
</feature>
<dbReference type="Proteomes" id="UP000664034">
    <property type="component" value="Unassembled WGS sequence"/>
</dbReference>
<keyword evidence="1" id="KW-0732">Signal</keyword>
<dbReference type="NCBIfam" id="TIGR02246">
    <property type="entry name" value="SgcJ/EcaC family oxidoreductase"/>
    <property type="match status" value="1"/>
</dbReference>
<dbReference type="CDD" id="cd00531">
    <property type="entry name" value="NTF2_like"/>
    <property type="match status" value="1"/>
</dbReference>
<keyword evidence="4" id="KW-1185">Reference proteome</keyword>
<reference evidence="3" key="1">
    <citation type="submission" date="2021-03" db="EMBL/GenBank/DDBJ databases">
        <title>Fibrella sp. HMF5335 genome sequencing and assembly.</title>
        <authorList>
            <person name="Kang H."/>
            <person name="Kim H."/>
            <person name="Bae S."/>
            <person name="Joh K."/>
        </authorList>
    </citation>
    <scope>NUCLEOTIDE SEQUENCE</scope>
    <source>
        <strain evidence="3">HMF5335</strain>
    </source>
</reference>
<dbReference type="RefSeq" id="WP_207366620.1">
    <property type="nucleotide sequence ID" value="NZ_JAFMYV010000012.1"/>
</dbReference>
<dbReference type="InterPro" id="IPR027843">
    <property type="entry name" value="DUF4440"/>
</dbReference>
<feature type="chain" id="PRO_5037244529" evidence="1">
    <location>
        <begin position="20"/>
        <end position="169"/>
    </location>
</feature>
<dbReference type="EMBL" id="JAFMYV010000012">
    <property type="protein sequence ID" value="MBO0939086.1"/>
    <property type="molecule type" value="Genomic_DNA"/>
</dbReference>